<evidence type="ECO:0000256" key="2">
    <source>
        <dbReference type="SAM" id="SignalP"/>
    </source>
</evidence>
<name>A0A8C6XWQ2_NAJNA</name>
<reference evidence="4" key="1">
    <citation type="submission" date="2025-08" db="UniProtKB">
        <authorList>
            <consortium name="Ensembl"/>
        </authorList>
    </citation>
    <scope>IDENTIFICATION</scope>
</reference>
<dbReference type="SUPFAM" id="SSF47113">
    <property type="entry name" value="Histone-fold"/>
    <property type="match status" value="1"/>
</dbReference>
<dbReference type="Proteomes" id="UP000694559">
    <property type="component" value="Unplaced"/>
</dbReference>
<feature type="chain" id="PRO_5034051170" description="Core Histone H2A/H2B/H3 domain-containing protein" evidence="2">
    <location>
        <begin position="22"/>
        <end position="143"/>
    </location>
</feature>
<evidence type="ECO:0000313" key="5">
    <source>
        <dbReference type="Proteomes" id="UP000694559"/>
    </source>
</evidence>
<dbReference type="Pfam" id="PF00125">
    <property type="entry name" value="Histone"/>
    <property type="match status" value="1"/>
</dbReference>
<dbReference type="SMART" id="SM00428">
    <property type="entry name" value="H3"/>
    <property type="match status" value="1"/>
</dbReference>
<dbReference type="GO" id="GO:0046982">
    <property type="term" value="F:protein heterodimerization activity"/>
    <property type="evidence" value="ECO:0007669"/>
    <property type="project" value="InterPro"/>
</dbReference>
<feature type="signal peptide" evidence="2">
    <location>
        <begin position="1"/>
        <end position="21"/>
    </location>
</feature>
<dbReference type="PANTHER" id="PTHR45810">
    <property type="entry name" value="HISTONE H3.2"/>
    <property type="match status" value="1"/>
</dbReference>
<evidence type="ECO:0000256" key="1">
    <source>
        <dbReference type="ARBA" id="ARBA00010343"/>
    </source>
</evidence>
<feature type="domain" description="Core Histone H2A/H2B/H3" evidence="3">
    <location>
        <begin position="63"/>
        <end position="134"/>
    </location>
</feature>
<dbReference type="Ensembl" id="ENSNNAT00000021191.1">
    <property type="protein sequence ID" value="ENSNNAP00000020197.1"/>
    <property type="gene ID" value="ENSNNAG00000013415.1"/>
</dbReference>
<sequence length="143" mass="15719">MNFYLWQLYICKISLLSSGTCLDVVSITFSNKPHQILTGLFYLIPSTGDSLKSLGAVPANVPLQEIRKYQQSTGLLIPKLSFARLTRPGESTALLALQTAAAAFLIELLADAYLRSCLTKQASLLPKDIQLTRRHRGLPDDLG</sequence>
<comment type="similarity">
    <text evidence="1">Belongs to the histone H3 family.</text>
</comment>
<keyword evidence="2" id="KW-0732">Signal</keyword>
<dbReference type="InterPro" id="IPR007125">
    <property type="entry name" value="H2A/H2B/H3"/>
</dbReference>
<accession>A0A8C6XWQ2</accession>
<evidence type="ECO:0000259" key="3">
    <source>
        <dbReference type="Pfam" id="PF00125"/>
    </source>
</evidence>
<protein>
    <recommendedName>
        <fullName evidence="3">Core Histone H2A/H2B/H3 domain-containing protein</fullName>
    </recommendedName>
</protein>
<dbReference type="Gene3D" id="1.10.20.10">
    <property type="entry name" value="Histone, subunit A"/>
    <property type="match status" value="1"/>
</dbReference>
<dbReference type="GO" id="GO:0030527">
    <property type="term" value="F:structural constituent of chromatin"/>
    <property type="evidence" value="ECO:0007669"/>
    <property type="project" value="InterPro"/>
</dbReference>
<dbReference type="InterPro" id="IPR000164">
    <property type="entry name" value="Histone_H3/CENP-A"/>
</dbReference>
<dbReference type="InterPro" id="IPR009072">
    <property type="entry name" value="Histone-fold"/>
</dbReference>
<dbReference type="AlphaFoldDB" id="A0A8C6XWQ2"/>
<proteinExistence type="inferred from homology"/>
<organism evidence="4 5">
    <name type="scientific">Naja naja</name>
    <name type="common">Indian cobra</name>
    <dbReference type="NCBI Taxonomy" id="35670"/>
    <lineage>
        <taxon>Eukaryota</taxon>
        <taxon>Metazoa</taxon>
        <taxon>Chordata</taxon>
        <taxon>Craniata</taxon>
        <taxon>Vertebrata</taxon>
        <taxon>Euteleostomi</taxon>
        <taxon>Lepidosauria</taxon>
        <taxon>Squamata</taxon>
        <taxon>Bifurcata</taxon>
        <taxon>Unidentata</taxon>
        <taxon>Episquamata</taxon>
        <taxon>Toxicofera</taxon>
        <taxon>Serpentes</taxon>
        <taxon>Colubroidea</taxon>
        <taxon>Elapidae</taxon>
        <taxon>Elapinae</taxon>
        <taxon>Naja</taxon>
    </lineage>
</organism>
<dbReference type="GO" id="GO:0003677">
    <property type="term" value="F:DNA binding"/>
    <property type="evidence" value="ECO:0007669"/>
    <property type="project" value="InterPro"/>
</dbReference>
<dbReference type="GO" id="GO:0000786">
    <property type="term" value="C:nucleosome"/>
    <property type="evidence" value="ECO:0007669"/>
    <property type="project" value="InterPro"/>
</dbReference>
<dbReference type="PANTHER" id="PTHR45810:SF1">
    <property type="entry name" value="HISTONE H3-LIKE CENTROMERIC PROTEIN A"/>
    <property type="match status" value="1"/>
</dbReference>
<evidence type="ECO:0000313" key="4">
    <source>
        <dbReference type="Ensembl" id="ENSNNAP00000020197.1"/>
    </source>
</evidence>
<keyword evidence="5" id="KW-1185">Reference proteome</keyword>
<reference evidence="4" key="2">
    <citation type="submission" date="2025-09" db="UniProtKB">
        <authorList>
            <consortium name="Ensembl"/>
        </authorList>
    </citation>
    <scope>IDENTIFICATION</scope>
</reference>